<dbReference type="InterPro" id="IPR001128">
    <property type="entry name" value="Cyt_P450"/>
</dbReference>
<evidence type="ECO:0000256" key="5">
    <source>
        <dbReference type="ARBA" id="ARBA00023004"/>
    </source>
</evidence>
<dbReference type="RefSeq" id="WP_379735242.1">
    <property type="nucleotide sequence ID" value="NZ_JBHRVV010000001.1"/>
</dbReference>
<evidence type="ECO:0000256" key="6">
    <source>
        <dbReference type="ARBA" id="ARBA00023033"/>
    </source>
</evidence>
<dbReference type="Gene3D" id="1.10.630.10">
    <property type="entry name" value="Cytochrome P450"/>
    <property type="match status" value="1"/>
</dbReference>
<evidence type="ECO:0000256" key="4">
    <source>
        <dbReference type="ARBA" id="ARBA00023002"/>
    </source>
</evidence>
<reference evidence="9" key="1">
    <citation type="journal article" date="2019" name="Int. J. Syst. Evol. Microbiol.">
        <title>The Global Catalogue of Microorganisms (GCM) 10K type strain sequencing project: providing services to taxonomists for standard genome sequencing and annotation.</title>
        <authorList>
            <consortium name="The Broad Institute Genomics Platform"/>
            <consortium name="The Broad Institute Genome Sequencing Center for Infectious Disease"/>
            <person name="Wu L."/>
            <person name="Ma J."/>
        </authorList>
    </citation>
    <scope>NUCLEOTIDE SEQUENCE [LARGE SCALE GENOMIC DNA]</scope>
    <source>
        <strain evidence="9">CCM 7480</strain>
    </source>
</reference>
<dbReference type="InterPro" id="IPR036396">
    <property type="entry name" value="Cyt_P450_sf"/>
</dbReference>
<keyword evidence="6 7" id="KW-0503">Monooxygenase</keyword>
<keyword evidence="3 7" id="KW-0479">Metal-binding</keyword>
<dbReference type="PRINTS" id="PR00463">
    <property type="entry name" value="EP450I"/>
</dbReference>
<dbReference type="EMBL" id="JBHRVV010000001">
    <property type="protein sequence ID" value="MFC3458768.1"/>
    <property type="molecule type" value="Genomic_DNA"/>
</dbReference>
<name>A0ABV7PHV0_9BURK</name>
<keyword evidence="4 7" id="KW-0560">Oxidoreductase</keyword>
<accession>A0ABV7PHV0</accession>
<keyword evidence="2 7" id="KW-0349">Heme</keyword>
<evidence type="ECO:0000256" key="3">
    <source>
        <dbReference type="ARBA" id="ARBA00022723"/>
    </source>
</evidence>
<dbReference type="InterPro" id="IPR050196">
    <property type="entry name" value="Cytochrome_P450_Monoox"/>
</dbReference>
<dbReference type="Pfam" id="PF00067">
    <property type="entry name" value="p450"/>
    <property type="match status" value="1"/>
</dbReference>
<dbReference type="PANTHER" id="PTHR24291:SF50">
    <property type="entry name" value="BIFUNCTIONAL ALBAFLAVENONE MONOOXYGENASE_TERPENE SYNTHASE"/>
    <property type="match status" value="1"/>
</dbReference>
<comment type="caution">
    <text evidence="8">The sequence shown here is derived from an EMBL/GenBank/DDBJ whole genome shotgun (WGS) entry which is preliminary data.</text>
</comment>
<gene>
    <name evidence="8" type="ORF">ACFOPH_11010</name>
</gene>
<dbReference type="PRINTS" id="PR00385">
    <property type="entry name" value="P450"/>
</dbReference>
<evidence type="ECO:0000313" key="9">
    <source>
        <dbReference type="Proteomes" id="UP001595665"/>
    </source>
</evidence>
<protein>
    <submittedName>
        <fullName evidence="8">Cytochrome P450</fullName>
    </submittedName>
</protein>
<proteinExistence type="inferred from homology"/>
<dbReference type="SUPFAM" id="SSF48264">
    <property type="entry name" value="Cytochrome P450"/>
    <property type="match status" value="1"/>
</dbReference>
<dbReference type="PANTHER" id="PTHR24291">
    <property type="entry name" value="CYTOCHROME P450 FAMILY 4"/>
    <property type="match status" value="1"/>
</dbReference>
<sequence length="493" mass="54362">MTTITRPPGPRDRAFGMRSLRRMQDDFLGFWRDAHERHGDMVYVKFGHVDYYALRHPEQIREVLVEKAHAFVRWERHVEVLAQLHGQSLLITEGAQWRRQRRMLQPAFSPKRFDVYAGQVSAAIDEALEAMPGDGATALDFEHAMNMLAADAILRTMFGTRVDASSGDRTAGIERAIRTLVDTGYREMFLPFALPDWLPYPGRGAKRAAMRLLDTLIRSHIAARRAAPDRQDDLLGMLLAAVDAEGESGDASGEQGSAMLDDEGVRDQLMTTFLAGHETTAAALTWAGWALAAHPEVARRAAEEADRVLGGRTPGYADLARLPYIGMVVKEVMRLYSPSPGLLARRALEDVRIGDYLLPKGSVVSIMTVIPHHDARWFPQPERFDPSRFDPSRFDTSAAHDIPRGAYLPFGAGPRVCIGNGFAGVEITLALAMLLQRFSLRPAPGQGEPKARMGVSQRPEGGLRLVLERRPDSKAAAAPLAEPVHGCPFHAGA</sequence>
<dbReference type="Proteomes" id="UP001595665">
    <property type="component" value="Unassembled WGS sequence"/>
</dbReference>
<keyword evidence="9" id="KW-1185">Reference proteome</keyword>
<dbReference type="InterPro" id="IPR002401">
    <property type="entry name" value="Cyt_P450_E_grp-I"/>
</dbReference>
<dbReference type="InterPro" id="IPR017972">
    <property type="entry name" value="Cyt_P450_CS"/>
</dbReference>
<evidence type="ECO:0000313" key="8">
    <source>
        <dbReference type="EMBL" id="MFC3458768.1"/>
    </source>
</evidence>
<organism evidence="8 9">
    <name type="scientific">Massilia haematophila</name>
    <dbReference type="NCBI Taxonomy" id="457923"/>
    <lineage>
        <taxon>Bacteria</taxon>
        <taxon>Pseudomonadati</taxon>
        <taxon>Pseudomonadota</taxon>
        <taxon>Betaproteobacteria</taxon>
        <taxon>Burkholderiales</taxon>
        <taxon>Oxalobacteraceae</taxon>
        <taxon>Telluria group</taxon>
        <taxon>Massilia</taxon>
    </lineage>
</organism>
<evidence type="ECO:0000256" key="2">
    <source>
        <dbReference type="ARBA" id="ARBA00022617"/>
    </source>
</evidence>
<keyword evidence="5 7" id="KW-0408">Iron</keyword>
<dbReference type="PROSITE" id="PS00086">
    <property type="entry name" value="CYTOCHROME_P450"/>
    <property type="match status" value="1"/>
</dbReference>
<comment type="similarity">
    <text evidence="1 7">Belongs to the cytochrome P450 family.</text>
</comment>
<evidence type="ECO:0000256" key="1">
    <source>
        <dbReference type="ARBA" id="ARBA00010617"/>
    </source>
</evidence>
<evidence type="ECO:0000256" key="7">
    <source>
        <dbReference type="RuleBase" id="RU000461"/>
    </source>
</evidence>